<gene>
    <name evidence="1" type="ORF">MILVUS5_LOCUS30767</name>
</gene>
<organism evidence="1 2">
    <name type="scientific">Trifolium pratense</name>
    <name type="common">Red clover</name>
    <dbReference type="NCBI Taxonomy" id="57577"/>
    <lineage>
        <taxon>Eukaryota</taxon>
        <taxon>Viridiplantae</taxon>
        <taxon>Streptophyta</taxon>
        <taxon>Embryophyta</taxon>
        <taxon>Tracheophyta</taxon>
        <taxon>Spermatophyta</taxon>
        <taxon>Magnoliopsida</taxon>
        <taxon>eudicotyledons</taxon>
        <taxon>Gunneridae</taxon>
        <taxon>Pentapetalae</taxon>
        <taxon>rosids</taxon>
        <taxon>fabids</taxon>
        <taxon>Fabales</taxon>
        <taxon>Fabaceae</taxon>
        <taxon>Papilionoideae</taxon>
        <taxon>50 kb inversion clade</taxon>
        <taxon>NPAAA clade</taxon>
        <taxon>Hologalegina</taxon>
        <taxon>IRL clade</taxon>
        <taxon>Trifolieae</taxon>
        <taxon>Trifolium</taxon>
    </lineage>
</organism>
<evidence type="ECO:0000313" key="2">
    <source>
        <dbReference type="Proteomes" id="UP001177021"/>
    </source>
</evidence>
<accession>A0ACB0LF64</accession>
<dbReference type="Proteomes" id="UP001177021">
    <property type="component" value="Unassembled WGS sequence"/>
</dbReference>
<reference evidence="1" key="1">
    <citation type="submission" date="2023-10" db="EMBL/GenBank/DDBJ databases">
        <authorList>
            <person name="Rodriguez Cubillos JULIANA M."/>
            <person name="De Vega J."/>
        </authorList>
    </citation>
    <scope>NUCLEOTIDE SEQUENCE</scope>
</reference>
<protein>
    <submittedName>
        <fullName evidence="1">Uncharacterized protein</fullName>
    </submittedName>
</protein>
<evidence type="ECO:0000313" key="1">
    <source>
        <dbReference type="EMBL" id="CAJ2665882.1"/>
    </source>
</evidence>
<dbReference type="EMBL" id="CASHSV030000513">
    <property type="protein sequence ID" value="CAJ2665882.1"/>
    <property type="molecule type" value="Genomic_DNA"/>
</dbReference>
<sequence>MSIEITEFEANATSNDDVSVDLETLVSSSNDNVIEDLGVVCNTMLTRLDLSIACFSEKVSNLRNFVMHLATMEGEFETLVSEKNQMMGFGSIEKGLEFDLLCGVLDSVVRELDEFLNTLHVGIVEARKKVCSCNYLVEIFITLQDKLLDYEESLKQSEEEFNEIKLHSASFQWTLCSFCKTENGNAEANEIIKERYKSLNVNADIKLQTIEQQRYILTMLEKSLAKEMDLEKNLYDSREIQEKMNLRMSSLEQELGHVEEETIDVWERWFEADNAREILMGISKNLLSRLQISHFNLNGLTQRESEIRAKLDTFVEQSKTRDTVMNKIESNTDELNNSLLGQTDGAEANSKDAEDKRIPSDSEIFALRDKVSLLEKQLKDSEIQLLNVKSSSVEYQNRYNVACSEVTNKEKHIVELKETVCNAESRADIVEAKCNLLMETNSKLNDELNLLKGDVAMSMKVDLLEKQLKEINLQLQNSEASVEASEKKESMLYSTIRDMENAIKDHKSKVSKAESRADSAEENCIILSESNDELNEELNFLRIGFKSMEESLHREKEAKITTAKDIRMRTKVCKELIKQMVIERERLKEQLSSLASENKILVVKLKQTHKEV</sequence>
<proteinExistence type="predicted"/>
<name>A0ACB0LF64_TRIPR</name>
<keyword evidence="2" id="KW-1185">Reference proteome</keyword>
<comment type="caution">
    <text evidence="1">The sequence shown here is derived from an EMBL/GenBank/DDBJ whole genome shotgun (WGS) entry which is preliminary data.</text>
</comment>